<keyword evidence="3" id="KW-1185">Reference proteome</keyword>
<organism evidence="2 3">
    <name type="scientific">Stieleria varia</name>
    <dbReference type="NCBI Taxonomy" id="2528005"/>
    <lineage>
        <taxon>Bacteria</taxon>
        <taxon>Pseudomonadati</taxon>
        <taxon>Planctomycetota</taxon>
        <taxon>Planctomycetia</taxon>
        <taxon>Pirellulales</taxon>
        <taxon>Pirellulaceae</taxon>
        <taxon>Stieleria</taxon>
    </lineage>
</organism>
<accession>A0A5C6AZW6</accession>
<evidence type="ECO:0000313" key="2">
    <source>
        <dbReference type="EMBL" id="TWU04672.1"/>
    </source>
</evidence>
<evidence type="ECO:0000259" key="1">
    <source>
        <dbReference type="Pfam" id="PF07811"/>
    </source>
</evidence>
<name>A0A5C6AZW6_9BACT</name>
<dbReference type="Proteomes" id="UP000320176">
    <property type="component" value="Unassembled WGS sequence"/>
</dbReference>
<reference evidence="2 3" key="1">
    <citation type="submission" date="2019-02" db="EMBL/GenBank/DDBJ databases">
        <title>Deep-cultivation of Planctomycetes and their phenomic and genomic characterization uncovers novel biology.</title>
        <authorList>
            <person name="Wiegand S."/>
            <person name="Jogler M."/>
            <person name="Boedeker C."/>
            <person name="Pinto D."/>
            <person name="Vollmers J."/>
            <person name="Rivas-Marin E."/>
            <person name="Kohn T."/>
            <person name="Peeters S.H."/>
            <person name="Heuer A."/>
            <person name="Rast P."/>
            <person name="Oberbeckmann S."/>
            <person name="Bunk B."/>
            <person name="Jeske O."/>
            <person name="Meyerdierks A."/>
            <person name="Storesund J.E."/>
            <person name="Kallscheuer N."/>
            <person name="Luecker S."/>
            <person name="Lage O.M."/>
            <person name="Pohl T."/>
            <person name="Merkel B.J."/>
            <person name="Hornburger P."/>
            <person name="Mueller R.-W."/>
            <person name="Bruemmer F."/>
            <person name="Labrenz M."/>
            <person name="Spormann A.M."/>
            <person name="Op Den Camp H."/>
            <person name="Overmann J."/>
            <person name="Amann R."/>
            <person name="Jetten M.S.M."/>
            <person name="Mascher T."/>
            <person name="Medema M.H."/>
            <person name="Devos D.P."/>
            <person name="Kaster A.-K."/>
            <person name="Ovreas L."/>
            <person name="Rohde M."/>
            <person name="Galperin M.Y."/>
            <person name="Jogler C."/>
        </authorList>
    </citation>
    <scope>NUCLEOTIDE SEQUENCE [LARGE SCALE GENOMIC DNA]</scope>
    <source>
        <strain evidence="2 3">Pla52n</strain>
    </source>
</reference>
<protein>
    <submittedName>
        <fullName evidence="2">TadE-like protein</fullName>
    </submittedName>
</protein>
<proteinExistence type="predicted"/>
<evidence type="ECO:0000313" key="3">
    <source>
        <dbReference type="Proteomes" id="UP000320176"/>
    </source>
</evidence>
<comment type="caution">
    <text evidence="2">The sequence shown here is derived from an EMBL/GenBank/DDBJ whole genome shotgun (WGS) entry which is preliminary data.</text>
</comment>
<sequence>MSRRDKSSHPFSRRTSRRRGSHRRGVAAVEFAVCLPVIVLLVFGSIEASSFIFLKQSLSVAAYEGVREAVREKATDATALERAENVLTSRDVDGFQVTFPNGNIASAQRGDRIVCQVTAPTQPNSPLAGQFVTNRVLTARVVMVKE</sequence>
<dbReference type="OrthoDB" id="276644at2"/>
<dbReference type="EMBL" id="SJPN01000003">
    <property type="protein sequence ID" value="TWU04672.1"/>
    <property type="molecule type" value="Genomic_DNA"/>
</dbReference>
<dbReference type="Pfam" id="PF07811">
    <property type="entry name" value="TadE"/>
    <property type="match status" value="1"/>
</dbReference>
<dbReference type="AlphaFoldDB" id="A0A5C6AZW6"/>
<gene>
    <name evidence="2" type="ORF">Pla52n_27140</name>
</gene>
<dbReference type="RefSeq" id="WP_146520048.1">
    <property type="nucleotide sequence ID" value="NZ_CP151726.1"/>
</dbReference>
<feature type="domain" description="TadE-like" evidence="1">
    <location>
        <begin position="25"/>
        <end position="67"/>
    </location>
</feature>
<dbReference type="InterPro" id="IPR012495">
    <property type="entry name" value="TadE-like_dom"/>
</dbReference>